<dbReference type="SMART" id="SM00091">
    <property type="entry name" value="PAS"/>
    <property type="match status" value="2"/>
</dbReference>
<dbReference type="InterPro" id="IPR036097">
    <property type="entry name" value="HisK_dim/P_sf"/>
</dbReference>
<dbReference type="CDD" id="cd00130">
    <property type="entry name" value="PAS"/>
    <property type="match status" value="2"/>
</dbReference>
<feature type="transmembrane region" description="Helical" evidence="14">
    <location>
        <begin position="106"/>
        <end position="123"/>
    </location>
</feature>
<dbReference type="InterPro" id="IPR003661">
    <property type="entry name" value="HisK_dim/P_dom"/>
</dbReference>
<evidence type="ECO:0000256" key="8">
    <source>
        <dbReference type="ARBA" id="ARBA00022777"/>
    </source>
</evidence>
<dbReference type="PRINTS" id="PR00344">
    <property type="entry name" value="BCTRLSENSOR"/>
</dbReference>
<feature type="domain" description="PAS" evidence="16">
    <location>
        <begin position="160"/>
        <end position="216"/>
    </location>
</feature>
<keyword evidence="8 18" id="KW-0418">Kinase</keyword>
<dbReference type="InterPro" id="IPR052162">
    <property type="entry name" value="Sensor_kinase/Photoreceptor"/>
</dbReference>
<gene>
    <name evidence="18" type="ORF">Cflav_PD1178</name>
</gene>
<dbReference type="SMART" id="SM00387">
    <property type="entry name" value="HATPase_c"/>
    <property type="match status" value="1"/>
</dbReference>
<dbReference type="GO" id="GO:0000155">
    <property type="term" value="F:phosphorelay sensor kinase activity"/>
    <property type="evidence" value="ECO:0007669"/>
    <property type="project" value="InterPro"/>
</dbReference>
<evidence type="ECO:0000256" key="7">
    <source>
        <dbReference type="ARBA" id="ARBA00022741"/>
    </source>
</evidence>
<dbReference type="SMART" id="SM00388">
    <property type="entry name" value="HisKA"/>
    <property type="match status" value="1"/>
</dbReference>
<dbReference type="InterPro" id="IPR004358">
    <property type="entry name" value="Sig_transdc_His_kin-like_C"/>
</dbReference>
<evidence type="ECO:0000256" key="5">
    <source>
        <dbReference type="ARBA" id="ARBA00022679"/>
    </source>
</evidence>
<dbReference type="PROSITE" id="PS50109">
    <property type="entry name" value="HIS_KIN"/>
    <property type="match status" value="1"/>
</dbReference>
<evidence type="ECO:0000313" key="18">
    <source>
        <dbReference type="EMBL" id="EEF58041.1"/>
    </source>
</evidence>
<comment type="caution">
    <text evidence="18">The sequence shown here is derived from an EMBL/GenBank/DDBJ whole genome shotgun (WGS) entry which is preliminary data.</text>
</comment>
<evidence type="ECO:0000256" key="6">
    <source>
        <dbReference type="ARBA" id="ARBA00022692"/>
    </source>
</evidence>
<dbReference type="PROSITE" id="PS50113">
    <property type="entry name" value="PAC"/>
    <property type="match status" value="2"/>
</dbReference>
<evidence type="ECO:0000259" key="16">
    <source>
        <dbReference type="PROSITE" id="PS50112"/>
    </source>
</evidence>
<organism evidence="18 19">
    <name type="scientific">Pedosphaera parvula (strain Ellin514)</name>
    <dbReference type="NCBI Taxonomy" id="320771"/>
    <lineage>
        <taxon>Bacteria</taxon>
        <taxon>Pseudomonadati</taxon>
        <taxon>Verrucomicrobiota</taxon>
        <taxon>Pedosphaerae</taxon>
        <taxon>Pedosphaerales</taxon>
        <taxon>Pedosphaeraceae</taxon>
        <taxon>Pedosphaera</taxon>
    </lineage>
</organism>
<evidence type="ECO:0000256" key="12">
    <source>
        <dbReference type="ARBA" id="ARBA00023136"/>
    </source>
</evidence>
<comment type="subcellular location">
    <subcellularLocation>
        <location evidence="2">Membrane</location>
        <topology evidence="2">Multi-pass membrane protein</topology>
    </subcellularLocation>
</comment>
<dbReference type="PANTHER" id="PTHR43304">
    <property type="entry name" value="PHYTOCHROME-LIKE PROTEIN CPH1"/>
    <property type="match status" value="1"/>
</dbReference>
<keyword evidence="10 14" id="KW-1133">Transmembrane helix</keyword>
<keyword evidence="6 14" id="KW-0812">Transmembrane</keyword>
<dbReference type="SUPFAM" id="SSF47384">
    <property type="entry name" value="Homodimeric domain of signal transducing histidine kinase"/>
    <property type="match status" value="1"/>
</dbReference>
<name>B9XQ37_PEDPL</name>
<dbReference type="Gene3D" id="1.10.287.130">
    <property type="match status" value="1"/>
</dbReference>
<keyword evidence="7" id="KW-0547">Nucleotide-binding</keyword>
<dbReference type="EC" id="2.7.13.3" evidence="3"/>
<dbReference type="GO" id="GO:0005524">
    <property type="term" value="F:ATP binding"/>
    <property type="evidence" value="ECO:0007669"/>
    <property type="project" value="UniProtKB-KW"/>
</dbReference>
<dbReference type="PROSITE" id="PS50112">
    <property type="entry name" value="PAS"/>
    <property type="match status" value="2"/>
</dbReference>
<dbReference type="Proteomes" id="UP000003688">
    <property type="component" value="Unassembled WGS sequence"/>
</dbReference>
<feature type="transmembrane region" description="Helical" evidence="14">
    <location>
        <begin position="26"/>
        <end position="45"/>
    </location>
</feature>
<dbReference type="OrthoDB" id="9813151at2"/>
<keyword evidence="5" id="KW-0808">Transferase</keyword>
<dbReference type="InterPro" id="IPR038318">
    <property type="entry name" value="KdpD_sf"/>
</dbReference>
<dbReference type="FunFam" id="3.30.450.20:FF:000099">
    <property type="entry name" value="Sensory box sensor histidine kinase"/>
    <property type="match status" value="1"/>
</dbReference>
<feature type="domain" description="Histidine kinase" evidence="15">
    <location>
        <begin position="450"/>
        <end position="665"/>
    </location>
</feature>
<dbReference type="SMART" id="SM00086">
    <property type="entry name" value="PAC"/>
    <property type="match status" value="2"/>
</dbReference>
<evidence type="ECO:0000256" key="11">
    <source>
        <dbReference type="ARBA" id="ARBA00023012"/>
    </source>
</evidence>
<accession>B9XQ37</accession>
<dbReference type="Pfam" id="PF00512">
    <property type="entry name" value="HisKA"/>
    <property type="match status" value="1"/>
</dbReference>
<feature type="domain" description="PAC" evidence="17">
    <location>
        <begin position="235"/>
        <end position="287"/>
    </location>
</feature>
<evidence type="ECO:0000256" key="1">
    <source>
        <dbReference type="ARBA" id="ARBA00000085"/>
    </source>
</evidence>
<proteinExistence type="predicted"/>
<keyword evidence="11" id="KW-0902">Two-component regulatory system</keyword>
<dbReference type="Gene3D" id="1.20.120.620">
    <property type="entry name" value="Backbone structure of the membrane domain of e. Coli histidine kinase receptor kdpd"/>
    <property type="match status" value="1"/>
</dbReference>
<dbReference type="CDD" id="cd00082">
    <property type="entry name" value="HisKA"/>
    <property type="match status" value="1"/>
</dbReference>
<dbReference type="GO" id="GO:0016020">
    <property type="term" value="C:membrane"/>
    <property type="evidence" value="ECO:0007669"/>
    <property type="project" value="UniProtKB-SubCell"/>
</dbReference>
<reference evidence="18 19" key="1">
    <citation type="journal article" date="2011" name="J. Bacteriol.">
        <title>Genome sequence of 'Pedosphaera parvula' Ellin514, an aerobic Verrucomicrobial isolate from pasture soil.</title>
        <authorList>
            <person name="Kant R."/>
            <person name="van Passel M.W."/>
            <person name="Sangwan P."/>
            <person name="Palva A."/>
            <person name="Lucas S."/>
            <person name="Copeland A."/>
            <person name="Lapidus A."/>
            <person name="Glavina Del Rio T."/>
            <person name="Dalin E."/>
            <person name="Tice H."/>
            <person name="Bruce D."/>
            <person name="Goodwin L."/>
            <person name="Pitluck S."/>
            <person name="Chertkov O."/>
            <person name="Larimer F.W."/>
            <person name="Land M.L."/>
            <person name="Hauser L."/>
            <person name="Brettin T.S."/>
            <person name="Detter J.C."/>
            <person name="Han S."/>
            <person name="de Vos W.M."/>
            <person name="Janssen P.H."/>
            <person name="Smidt H."/>
        </authorList>
    </citation>
    <scope>NUCLEOTIDE SEQUENCE [LARGE SCALE GENOMIC DNA]</scope>
    <source>
        <strain evidence="18 19">Ellin514</strain>
    </source>
</reference>
<evidence type="ECO:0000256" key="13">
    <source>
        <dbReference type="SAM" id="Coils"/>
    </source>
</evidence>
<feature type="domain" description="PAS" evidence="16">
    <location>
        <begin position="288"/>
        <end position="359"/>
    </location>
</feature>
<evidence type="ECO:0000256" key="2">
    <source>
        <dbReference type="ARBA" id="ARBA00004141"/>
    </source>
</evidence>
<protein>
    <recommendedName>
        <fullName evidence="3">histidine kinase</fullName>
        <ecNumber evidence="3">2.7.13.3</ecNumber>
    </recommendedName>
</protein>
<feature type="coiled-coil region" evidence="13">
    <location>
        <begin position="126"/>
        <end position="170"/>
    </location>
</feature>
<feature type="transmembrane region" description="Helical" evidence="14">
    <location>
        <begin position="57"/>
        <end position="86"/>
    </location>
</feature>
<dbReference type="InterPro" id="IPR025201">
    <property type="entry name" value="KdpD_TM"/>
</dbReference>
<evidence type="ECO:0000259" key="15">
    <source>
        <dbReference type="PROSITE" id="PS50109"/>
    </source>
</evidence>
<keyword evidence="9" id="KW-0067">ATP-binding</keyword>
<dbReference type="RefSeq" id="WP_007417923.1">
    <property type="nucleotide sequence ID" value="NZ_ABOX02000051.1"/>
</dbReference>
<dbReference type="Gene3D" id="3.30.565.10">
    <property type="entry name" value="Histidine kinase-like ATPase, C-terminal domain"/>
    <property type="match status" value="1"/>
</dbReference>
<dbReference type="InterPro" id="IPR035965">
    <property type="entry name" value="PAS-like_dom_sf"/>
</dbReference>
<keyword evidence="19" id="KW-1185">Reference proteome</keyword>
<dbReference type="EMBL" id="ABOX02000051">
    <property type="protein sequence ID" value="EEF58041.1"/>
    <property type="molecule type" value="Genomic_DNA"/>
</dbReference>
<dbReference type="STRING" id="320771.Cflav_PD1178"/>
<evidence type="ECO:0000259" key="17">
    <source>
        <dbReference type="PROSITE" id="PS50113"/>
    </source>
</evidence>
<evidence type="ECO:0000256" key="9">
    <source>
        <dbReference type="ARBA" id="ARBA00022840"/>
    </source>
</evidence>
<dbReference type="PANTHER" id="PTHR43304:SF1">
    <property type="entry name" value="PAC DOMAIN-CONTAINING PROTEIN"/>
    <property type="match status" value="1"/>
</dbReference>
<keyword evidence="13" id="KW-0175">Coiled coil</keyword>
<dbReference type="Pfam" id="PF02518">
    <property type="entry name" value="HATPase_c"/>
    <property type="match status" value="1"/>
</dbReference>
<dbReference type="InterPro" id="IPR013655">
    <property type="entry name" value="PAS_fold_3"/>
</dbReference>
<dbReference type="InterPro" id="IPR000014">
    <property type="entry name" value="PAS"/>
</dbReference>
<evidence type="ECO:0000256" key="3">
    <source>
        <dbReference type="ARBA" id="ARBA00012438"/>
    </source>
</evidence>
<dbReference type="SUPFAM" id="SSF55785">
    <property type="entry name" value="PYP-like sensor domain (PAS domain)"/>
    <property type="match status" value="2"/>
</dbReference>
<comment type="catalytic activity">
    <reaction evidence="1">
        <text>ATP + protein L-histidine = ADP + protein N-phospho-L-histidine.</text>
        <dbReference type="EC" id="2.7.13.3"/>
    </reaction>
</comment>
<evidence type="ECO:0000256" key="14">
    <source>
        <dbReference type="SAM" id="Phobius"/>
    </source>
</evidence>
<dbReference type="InterPro" id="IPR005467">
    <property type="entry name" value="His_kinase_dom"/>
</dbReference>
<dbReference type="SUPFAM" id="SSF55874">
    <property type="entry name" value="ATPase domain of HSP90 chaperone/DNA topoisomerase II/histidine kinase"/>
    <property type="match status" value="1"/>
</dbReference>
<dbReference type="Pfam" id="PF13426">
    <property type="entry name" value="PAS_9"/>
    <property type="match status" value="1"/>
</dbReference>
<dbReference type="InterPro" id="IPR036890">
    <property type="entry name" value="HATPase_C_sf"/>
</dbReference>
<evidence type="ECO:0000256" key="4">
    <source>
        <dbReference type="ARBA" id="ARBA00022553"/>
    </source>
</evidence>
<dbReference type="InterPro" id="IPR003594">
    <property type="entry name" value="HATPase_dom"/>
</dbReference>
<dbReference type="Gene3D" id="3.30.450.20">
    <property type="entry name" value="PAS domain"/>
    <property type="match status" value="2"/>
</dbReference>
<evidence type="ECO:0000256" key="10">
    <source>
        <dbReference type="ARBA" id="ARBA00022989"/>
    </source>
</evidence>
<dbReference type="InterPro" id="IPR000700">
    <property type="entry name" value="PAS-assoc_C"/>
</dbReference>
<dbReference type="Pfam" id="PF08447">
    <property type="entry name" value="PAS_3"/>
    <property type="match status" value="1"/>
</dbReference>
<dbReference type="AlphaFoldDB" id="B9XQ37"/>
<keyword evidence="4" id="KW-0597">Phosphoprotein</keyword>
<evidence type="ECO:0000313" key="19">
    <source>
        <dbReference type="Proteomes" id="UP000003688"/>
    </source>
</evidence>
<dbReference type="Pfam" id="PF13493">
    <property type="entry name" value="DUF4118"/>
    <property type="match status" value="1"/>
</dbReference>
<sequence>MRIGKVTSHELAQFIEERRILRSPPWLWRFGFAGGCVLAAFLLRYELAPMLGQRVPLAFFTPAALVAAWYGGVSAGLFALFLGLLLGDYFFLPPVHGFGVLNSMDVTAIITYACTALIGVGVIENLHRARHQIDLISKAAERLQKEMTERARAEDSLRQSEARFRLLMDEAKDYALFMLDQEGKIIEWNAGAQRMKGYTAEQILGQHFSQFYPPEDIALHRPENALAKAEAEGRFEDEGWLMRRDGSRFWANAVITALHDKSGKLVCFSKLVRDATERRRAEEESRKREARFRELADAMPQIVWSTRSNGEVDYVNRKWFEYTGLTAEQTYISQGWTGNVHPEDKELLVQVVHKALKTNAPFQLEKRIRSVTGEYRWHLSRGVPVKDEAGQVVRWFATSTDIEDQKRIEHDLERAREQLAHLAHDLEIRVVERTAKLGESIRSLEGVLYHVAHDLRAPLRAMEGFTQLLLETNAPRFDEAGKDYAWRIISAANRMDQLIKDLLVYGRLTHMEAVCRKVDLETEVDRVLVELESEIKFRRAEVKVYRPLPQAWANSTIINQILSNLVSNALKFIKAGSVPHIEIGGRLENRKVRFWVKDDGIGIDDLYQQQIFRVFERLHDGEGYLGTGIGLAIVRKGAERMGGTVGVESRPGEGSLFWVELPGSSQTK</sequence>
<keyword evidence="12 14" id="KW-0472">Membrane</keyword>
<dbReference type="InterPro" id="IPR001610">
    <property type="entry name" value="PAC"/>
</dbReference>
<dbReference type="NCBIfam" id="TIGR00229">
    <property type="entry name" value="sensory_box"/>
    <property type="match status" value="2"/>
</dbReference>
<feature type="domain" description="PAC" evidence="17">
    <location>
        <begin position="362"/>
        <end position="414"/>
    </location>
</feature>